<dbReference type="InterPro" id="IPR005135">
    <property type="entry name" value="Endo/exonuclease/phosphatase"/>
</dbReference>
<dbReference type="Proteomes" id="UP000284547">
    <property type="component" value="Unassembled WGS sequence"/>
</dbReference>
<gene>
    <name evidence="2" type="ORF">D1012_04890</name>
</gene>
<organism evidence="2 3">
    <name type="scientific">Pseudotabrizicola alkalilacus</name>
    <dbReference type="NCBI Taxonomy" id="2305252"/>
    <lineage>
        <taxon>Bacteria</taxon>
        <taxon>Pseudomonadati</taxon>
        <taxon>Pseudomonadota</taxon>
        <taxon>Alphaproteobacteria</taxon>
        <taxon>Rhodobacterales</taxon>
        <taxon>Paracoccaceae</taxon>
        <taxon>Pseudotabrizicola</taxon>
    </lineage>
</organism>
<accession>A0A411Z578</accession>
<evidence type="ECO:0000313" key="2">
    <source>
        <dbReference type="EMBL" id="RGP38172.1"/>
    </source>
</evidence>
<evidence type="ECO:0000313" key="3">
    <source>
        <dbReference type="Proteomes" id="UP000284547"/>
    </source>
</evidence>
<dbReference type="EMBL" id="QWEY01000002">
    <property type="protein sequence ID" value="RGP38172.1"/>
    <property type="molecule type" value="Genomic_DNA"/>
</dbReference>
<keyword evidence="3" id="KW-1185">Reference proteome</keyword>
<protein>
    <recommendedName>
        <fullName evidence="1">Endonuclease/exonuclease/phosphatase domain-containing protein</fullName>
    </recommendedName>
</protein>
<dbReference type="GO" id="GO:0003824">
    <property type="term" value="F:catalytic activity"/>
    <property type="evidence" value="ECO:0007669"/>
    <property type="project" value="InterPro"/>
</dbReference>
<reference evidence="2 3" key="1">
    <citation type="submission" date="2018-08" db="EMBL/GenBank/DDBJ databases">
        <title>Flavobacterium tibetense sp. nov., isolated from a wetland YonghuCo on Tibetan Plateau.</title>
        <authorList>
            <person name="Phurbu D."/>
            <person name="Lu H."/>
            <person name="Xing P."/>
        </authorList>
    </citation>
    <scope>NUCLEOTIDE SEQUENCE [LARGE SCALE GENOMIC DNA]</scope>
    <source>
        <strain evidence="2 3">DJC</strain>
    </source>
</reference>
<dbReference type="Pfam" id="PF03372">
    <property type="entry name" value="Exo_endo_phos"/>
    <property type="match status" value="1"/>
</dbReference>
<dbReference type="AlphaFoldDB" id="A0A411Z578"/>
<evidence type="ECO:0000259" key="1">
    <source>
        <dbReference type="Pfam" id="PF03372"/>
    </source>
</evidence>
<comment type="caution">
    <text evidence="2">The sequence shown here is derived from an EMBL/GenBank/DDBJ whole genome shotgun (WGS) entry which is preliminary data.</text>
</comment>
<name>A0A411Z578_9RHOB</name>
<feature type="domain" description="Endonuclease/exonuclease/phosphatase" evidence="1">
    <location>
        <begin position="8"/>
        <end position="126"/>
    </location>
</feature>
<dbReference type="OrthoDB" id="292013at2"/>
<proteinExistence type="predicted"/>
<sequence length="146" mass="14927">MLRDLAAGTSPDLAVASAAIAALEADLLVLSGFDYDAGGLALAALNATLPLPYPHLVALRPNTGIASGFDLDGNGRSDEARDAIGFGRFPGEGGMVLLSRLPVDAAQSVDHSGLLWRDLPGADLPPLPEGAAEVLRLSTTGTTIRL</sequence>